<gene>
    <name evidence="1" type="ORF">HAT2_00563</name>
</gene>
<organism evidence="1 2">
    <name type="scientific">Candidatus Similichlamydia laticola</name>
    <dbReference type="NCBI Taxonomy" id="2170265"/>
    <lineage>
        <taxon>Bacteria</taxon>
        <taxon>Pseudomonadati</taxon>
        <taxon>Chlamydiota</taxon>
        <taxon>Chlamydiia</taxon>
        <taxon>Parachlamydiales</taxon>
        <taxon>Candidatus Parilichlamydiaceae</taxon>
        <taxon>Candidatus Similichlamydia</taxon>
    </lineage>
</organism>
<keyword evidence="2" id="KW-1185">Reference proteome</keyword>
<evidence type="ECO:0000313" key="2">
    <source>
        <dbReference type="Proteomes" id="UP000253816"/>
    </source>
</evidence>
<evidence type="ECO:0000313" key="1">
    <source>
        <dbReference type="EMBL" id="RDB31333.1"/>
    </source>
</evidence>
<sequence>MRNHVDIFHSNRSLKESLRDIPNSVVVYIGFYGQFDEKSQEEIFFAIKKRFKARRVAAYFCGSSIRKGHLFAFVFFPKTHLSSEEKLQLQDLVGTVLLQTISKASSKVMKVRLHKQDVH</sequence>
<dbReference type="RefSeq" id="WP_114544496.1">
    <property type="nucleotide sequence ID" value="NZ_QQBG01000019.1"/>
</dbReference>
<reference evidence="1 2" key="1">
    <citation type="submission" date="2018-07" db="EMBL/GenBank/DDBJ databases">
        <title>Comparative genomics of the Candidatus Parilichlamydiaceae reveals evidence of convergent evolution and genome reduction in the phylum Chlamydiae.</title>
        <authorList>
            <person name="Taylor-Brown A."/>
            <person name="Polkinghorne A."/>
        </authorList>
    </citation>
    <scope>NUCLEOTIDE SEQUENCE [LARGE SCALE GENOMIC DNA]</scope>
    <source>
        <strain evidence="1 2">Hat2</strain>
    </source>
</reference>
<protein>
    <submittedName>
        <fullName evidence="1">Uncharacterized protein</fullName>
    </submittedName>
</protein>
<dbReference type="AlphaFoldDB" id="A0A369KHQ9"/>
<proteinExistence type="predicted"/>
<dbReference type="Proteomes" id="UP000253816">
    <property type="component" value="Unassembled WGS sequence"/>
</dbReference>
<accession>A0A369KHQ9</accession>
<comment type="caution">
    <text evidence="1">The sequence shown here is derived from an EMBL/GenBank/DDBJ whole genome shotgun (WGS) entry which is preliminary data.</text>
</comment>
<name>A0A369KHQ9_9BACT</name>
<dbReference type="EMBL" id="QQBG01000019">
    <property type="protein sequence ID" value="RDB31333.1"/>
    <property type="molecule type" value="Genomic_DNA"/>
</dbReference>
<dbReference type="OrthoDB" id="22424at2"/>